<organism evidence="1 2">
    <name type="scientific">Zarea fungicola</name>
    <dbReference type="NCBI Taxonomy" id="93591"/>
    <lineage>
        <taxon>Eukaryota</taxon>
        <taxon>Fungi</taxon>
        <taxon>Dikarya</taxon>
        <taxon>Ascomycota</taxon>
        <taxon>Pezizomycotina</taxon>
        <taxon>Sordariomycetes</taxon>
        <taxon>Hypocreomycetidae</taxon>
        <taxon>Hypocreales</taxon>
        <taxon>Cordycipitaceae</taxon>
        <taxon>Zarea</taxon>
    </lineage>
</organism>
<gene>
    <name evidence="1" type="ORF">NQ176_g3625</name>
</gene>
<evidence type="ECO:0000313" key="1">
    <source>
        <dbReference type="EMBL" id="KAJ2978786.1"/>
    </source>
</evidence>
<dbReference type="Proteomes" id="UP001143910">
    <property type="component" value="Unassembled WGS sequence"/>
</dbReference>
<keyword evidence="2" id="KW-1185">Reference proteome</keyword>
<sequence>MRADQQRNQLLLGTFVHSKSKRELEIIHNAAIAVDAAGKIAAVERYQGSTDEAKTQALTKLGWKVDEVEIHATKEGQFFFPGFIDTHIHAPQYPNAGIFGKTTLLDWLEKHTFPMEASLKDLSRARQVYTAVIRRTLSHGTTTAAYYATIDVPATNLLTDLCLAIGQRAFVGKRELKGRRDIVEALEDECACDCLWLTAMRRKVA</sequence>
<protein>
    <submittedName>
        <fullName evidence="1">Uncharacterized protein</fullName>
    </submittedName>
</protein>
<proteinExistence type="predicted"/>
<accession>A0ACC1NJK8</accession>
<evidence type="ECO:0000313" key="2">
    <source>
        <dbReference type="Proteomes" id="UP001143910"/>
    </source>
</evidence>
<reference evidence="1" key="1">
    <citation type="submission" date="2022-08" db="EMBL/GenBank/DDBJ databases">
        <title>Genome Sequence of Lecanicillium fungicola.</title>
        <authorList>
            <person name="Buettner E."/>
        </authorList>
    </citation>
    <scope>NUCLEOTIDE SEQUENCE</scope>
    <source>
        <strain evidence="1">Babe33</strain>
    </source>
</reference>
<dbReference type="EMBL" id="JANJQO010000343">
    <property type="protein sequence ID" value="KAJ2978786.1"/>
    <property type="molecule type" value="Genomic_DNA"/>
</dbReference>
<comment type="caution">
    <text evidence="1">The sequence shown here is derived from an EMBL/GenBank/DDBJ whole genome shotgun (WGS) entry which is preliminary data.</text>
</comment>
<name>A0ACC1NJK8_9HYPO</name>